<evidence type="ECO:0000313" key="2">
    <source>
        <dbReference type="Proteomes" id="UP000694414"/>
    </source>
</evidence>
<evidence type="ECO:0000313" key="1">
    <source>
        <dbReference type="Ensembl" id="ENSPSMP00000008047.1"/>
    </source>
</evidence>
<dbReference type="GO" id="GO:0038023">
    <property type="term" value="F:signaling receptor activity"/>
    <property type="evidence" value="ECO:0007669"/>
    <property type="project" value="InterPro"/>
</dbReference>
<dbReference type="Proteomes" id="UP000694414">
    <property type="component" value="Unplaced"/>
</dbReference>
<accession>A0A8C8YUK9</accession>
<dbReference type="InterPro" id="IPR031449">
    <property type="entry name" value="ANXA2R"/>
</dbReference>
<protein>
    <submittedName>
        <fullName evidence="1">Uncharacterized protein</fullName>
    </submittedName>
</protein>
<name>A0A8C8YUK9_PROSS</name>
<dbReference type="Ensembl" id="ENSPSMT00000009478.1">
    <property type="protein sequence ID" value="ENSPSMP00000008047.1"/>
    <property type="gene ID" value="ENSPSMG00000005947.1"/>
</dbReference>
<dbReference type="Pfam" id="PF15721">
    <property type="entry name" value="ANXA2R"/>
    <property type="match status" value="1"/>
</dbReference>
<reference evidence="1" key="1">
    <citation type="submission" date="2025-08" db="UniProtKB">
        <authorList>
            <consortium name="Ensembl"/>
        </authorList>
    </citation>
    <scope>IDENTIFICATION</scope>
</reference>
<dbReference type="GeneTree" id="ENSGT00940000169940"/>
<organism evidence="1 2">
    <name type="scientific">Prolemur simus</name>
    <name type="common">Greater bamboo lemur</name>
    <name type="synonym">Hapalemur simus</name>
    <dbReference type="NCBI Taxonomy" id="1328070"/>
    <lineage>
        <taxon>Eukaryota</taxon>
        <taxon>Metazoa</taxon>
        <taxon>Chordata</taxon>
        <taxon>Craniata</taxon>
        <taxon>Vertebrata</taxon>
        <taxon>Euteleostomi</taxon>
        <taxon>Mammalia</taxon>
        <taxon>Eutheria</taxon>
        <taxon>Euarchontoglires</taxon>
        <taxon>Primates</taxon>
        <taxon>Strepsirrhini</taxon>
        <taxon>Lemuriformes</taxon>
        <taxon>Lemuridae</taxon>
        <taxon>Prolemur</taxon>
    </lineage>
</organism>
<proteinExistence type="predicted"/>
<dbReference type="PANTHER" id="PTHR38820:SF1">
    <property type="entry name" value="ANNEXIN-2 RECEPTOR"/>
    <property type="match status" value="1"/>
</dbReference>
<reference evidence="1" key="2">
    <citation type="submission" date="2025-09" db="UniProtKB">
        <authorList>
            <consortium name="Ensembl"/>
        </authorList>
    </citation>
    <scope>IDENTIFICATION</scope>
</reference>
<dbReference type="AlphaFoldDB" id="A0A8C8YUK9"/>
<sequence length="110" mass="12294">MEPPFLGLVSDVLPSPVVAPEPQPAPILHADDRGTGPLPSFDVEGEPSLDGCHLGLLSSPCWRLCWEQNLYKDLFPRVLSTWEPRVEQPTKFWGPYTTHVASFSSERRPL</sequence>
<dbReference type="PANTHER" id="PTHR38820">
    <property type="entry name" value="ANNEXIN-2 RECEPTOR"/>
    <property type="match status" value="1"/>
</dbReference>
<keyword evidence="2" id="KW-1185">Reference proteome</keyword>